<gene>
    <name evidence="6" type="ORF">AVDCRST_MAG53-2343</name>
</gene>
<dbReference type="EC" id="6.3.2.17" evidence="6"/>
<comment type="similarity">
    <text evidence="1">Belongs to the folylpolyglutamate synthase family.</text>
</comment>
<dbReference type="PANTHER" id="PTHR11136:SF0">
    <property type="entry name" value="DIHYDROFOLATE SYNTHETASE-RELATED"/>
    <property type="match status" value="1"/>
</dbReference>
<dbReference type="GO" id="GO:0005737">
    <property type="term" value="C:cytoplasm"/>
    <property type="evidence" value="ECO:0007669"/>
    <property type="project" value="TreeGrafter"/>
</dbReference>
<accession>A0A6J4ST05</accession>
<dbReference type="GO" id="GO:0005524">
    <property type="term" value="F:ATP binding"/>
    <property type="evidence" value="ECO:0007669"/>
    <property type="project" value="UniProtKB-KW"/>
</dbReference>
<dbReference type="GO" id="GO:0004326">
    <property type="term" value="F:tetrahydrofolylpolyglutamate synthase activity"/>
    <property type="evidence" value="ECO:0007669"/>
    <property type="project" value="UniProtKB-EC"/>
</dbReference>
<evidence type="ECO:0000256" key="4">
    <source>
        <dbReference type="ARBA" id="ARBA00022840"/>
    </source>
</evidence>
<evidence type="ECO:0000313" key="6">
    <source>
        <dbReference type="EMBL" id="CAA9504473.1"/>
    </source>
</evidence>
<reference evidence="6" key="1">
    <citation type="submission" date="2020-02" db="EMBL/GenBank/DDBJ databases">
        <authorList>
            <person name="Meier V. D."/>
        </authorList>
    </citation>
    <scope>NUCLEOTIDE SEQUENCE</scope>
    <source>
        <strain evidence="6">AVDCRST_MAG53</strain>
    </source>
</reference>
<evidence type="ECO:0000256" key="1">
    <source>
        <dbReference type="ARBA" id="ARBA00008276"/>
    </source>
</evidence>
<dbReference type="InterPro" id="IPR036565">
    <property type="entry name" value="Mur-like_cat_sf"/>
</dbReference>
<evidence type="ECO:0000256" key="2">
    <source>
        <dbReference type="ARBA" id="ARBA00022598"/>
    </source>
</evidence>
<dbReference type="AlphaFoldDB" id="A0A6J4ST05"/>
<keyword evidence="3" id="KW-0547">Nucleotide-binding</keyword>
<dbReference type="SUPFAM" id="SSF53623">
    <property type="entry name" value="MurD-like peptide ligases, catalytic domain"/>
    <property type="match status" value="1"/>
</dbReference>
<name>A0A6J4ST05_9ACTN</name>
<keyword evidence="2 6" id="KW-0436">Ligase</keyword>
<proteinExistence type="inferred from homology"/>
<dbReference type="EMBL" id="CADCVR010000071">
    <property type="protein sequence ID" value="CAA9504473.1"/>
    <property type="molecule type" value="Genomic_DNA"/>
</dbReference>
<dbReference type="InterPro" id="IPR013221">
    <property type="entry name" value="Mur_ligase_cen"/>
</dbReference>
<protein>
    <submittedName>
        <fullName evidence="6">Dihydrofolate synthase @ Folylpolyglutamate synthase</fullName>
        <ecNumber evidence="6">6.3.2.12</ecNumber>
        <ecNumber evidence="6">6.3.2.17</ecNumber>
    </submittedName>
</protein>
<dbReference type="EC" id="6.3.2.12" evidence="6"/>
<dbReference type="PANTHER" id="PTHR11136">
    <property type="entry name" value="FOLYLPOLYGLUTAMATE SYNTHASE-RELATED"/>
    <property type="match status" value="1"/>
</dbReference>
<keyword evidence="4" id="KW-0067">ATP-binding</keyword>
<dbReference type="GO" id="GO:0008841">
    <property type="term" value="F:dihydrofolate synthase activity"/>
    <property type="evidence" value="ECO:0007669"/>
    <property type="project" value="UniProtKB-EC"/>
</dbReference>
<evidence type="ECO:0000259" key="5">
    <source>
        <dbReference type="Pfam" id="PF08245"/>
    </source>
</evidence>
<organism evidence="6">
    <name type="scientific">uncultured Solirubrobacteraceae bacterium</name>
    <dbReference type="NCBI Taxonomy" id="1162706"/>
    <lineage>
        <taxon>Bacteria</taxon>
        <taxon>Bacillati</taxon>
        <taxon>Actinomycetota</taxon>
        <taxon>Thermoleophilia</taxon>
        <taxon>Solirubrobacterales</taxon>
        <taxon>Solirubrobacteraceae</taxon>
        <taxon>environmental samples</taxon>
    </lineage>
</organism>
<dbReference type="Gene3D" id="3.40.1190.10">
    <property type="entry name" value="Mur-like, catalytic domain"/>
    <property type="match status" value="1"/>
</dbReference>
<dbReference type="Pfam" id="PF08245">
    <property type="entry name" value="Mur_ligase_M"/>
    <property type="match status" value="1"/>
</dbReference>
<sequence length="287" mass="30363">MTAVVRAEDRALGEAEEYLLSLELFGMRFGLDRMRRLLTVLGAPQERFDSIHVVGSNGKSSTTRMIAALLSAHGRRTGSYLSPHLVSFTERVRVEARDVTPARFAAAVAAARRAAARVDRTLEAGDQVTQFEALTSAAFFELAEAHVEVAVVEAGLGGRWDATNTIPSRVQVLTNVGLEHTRWLGPTVADIAAEKLDVVRPGGILVVGPDLHPDARAVAERVGAERAAGIVVAPAAPPTGLRLRAAGTFQRTNFALACAAAEAFLARPLDPSAIAATAASTLVPGRF</sequence>
<evidence type="ECO:0000256" key="3">
    <source>
        <dbReference type="ARBA" id="ARBA00022741"/>
    </source>
</evidence>
<feature type="domain" description="Mur ligase central" evidence="5">
    <location>
        <begin position="53"/>
        <end position="199"/>
    </location>
</feature>
<dbReference type="InterPro" id="IPR001645">
    <property type="entry name" value="Folylpolyglutamate_synth"/>
</dbReference>
<dbReference type="NCBIfam" id="TIGR01499">
    <property type="entry name" value="folC"/>
    <property type="match status" value="1"/>
</dbReference>